<name>A0A0E9WLN2_ANGAN</name>
<dbReference type="EMBL" id="GBXM01017283">
    <property type="protein sequence ID" value="JAH91294.1"/>
    <property type="molecule type" value="Transcribed_RNA"/>
</dbReference>
<dbReference type="AlphaFoldDB" id="A0A0E9WLN2"/>
<reference evidence="1" key="1">
    <citation type="submission" date="2014-11" db="EMBL/GenBank/DDBJ databases">
        <authorList>
            <person name="Amaro Gonzalez C."/>
        </authorList>
    </citation>
    <scope>NUCLEOTIDE SEQUENCE</scope>
</reference>
<sequence length="50" mass="5728">MIFYYIQMYMTSNGRKVQFYESETQKDKPTPGCQTPVCGGPQWPLVCGAF</sequence>
<proteinExistence type="predicted"/>
<evidence type="ECO:0000313" key="1">
    <source>
        <dbReference type="EMBL" id="JAH91294.1"/>
    </source>
</evidence>
<protein>
    <submittedName>
        <fullName evidence="1">Uncharacterized protein</fullName>
    </submittedName>
</protein>
<accession>A0A0E9WLN2</accession>
<organism evidence="1">
    <name type="scientific">Anguilla anguilla</name>
    <name type="common">European freshwater eel</name>
    <name type="synonym">Muraena anguilla</name>
    <dbReference type="NCBI Taxonomy" id="7936"/>
    <lineage>
        <taxon>Eukaryota</taxon>
        <taxon>Metazoa</taxon>
        <taxon>Chordata</taxon>
        <taxon>Craniata</taxon>
        <taxon>Vertebrata</taxon>
        <taxon>Euteleostomi</taxon>
        <taxon>Actinopterygii</taxon>
        <taxon>Neopterygii</taxon>
        <taxon>Teleostei</taxon>
        <taxon>Anguilliformes</taxon>
        <taxon>Anguillidae</taxon>
        <taxon>Anguilla</taxon>
    </lineage>
</organism>
<reference evidence="1" key="2">
    <citation type="journal article" date="2015" name="Fish Shellfish Immunol.">
        <title>Early steps in the European eel (Anguilla anguilla)-Vibrio vulnificus interaction in the gills: Role of the RtxA13 toxin.</title>
        <authorList>
            <person name="Callol A."/>
            <person name="Pajuelo D."/>
            <person name="Ebbesson L."/>
            <person name="Teles M."/>
            <person name="MacKenzie S."/>
            <person name="Amaro C."/>
        </authorList>
    </citation>
    <scope>NUCLEOTIDE SEQUENCE</scope>
</reference>